<sequence length="654" mass="71339">MGHTAFYKLRARPPGMGEFHRSPSKVWWSNDEPRDSNSPCHSHKSQDSGFSDSETIFLHCIDLTPVTKCARVKGTSTSSPVSGPLFTSTPKTRDTSGLNPCLIGSPQLTPCLGTPEFTRLVDSLELTPLVDTPEFTPRLVDSLQLGPRRLLDLFQHLDNPQEPCNPVQHWLGDLRVLYETECMNTLQSKSVAVDLNKQVTAMAATTTDTIRMLQDRTRLISVEFSKLCRQLDCGLLDHVGPLVQSLAGHIAEFVRQHGERVESGGRELEKVCDKLRLSSARPNVCKADIASDVATLGHLFTRLVDSALTHQITMLVNVIEEPGTEMALRAALSSLCDLGTEGPHLIRLVAECEGVNALLAVVLESRSSSIRTAALRSLSTVCCVTDTIRRFEQAGGLEILAELLTEETRPEAELSEAAAVLAQITAPWVEDNHNVRGLTESLPSLVHSLTRLVSNTRSDETLLLSAAALANLTFMEPQAVWPLLDCSTAGELLQSVKLRGPQASVFLQEQAATLLANMAAVPESRPYLAEQRAVVGLLCFLQIRHSPLQRAAEIAAAERVQQKSAIAISRLCSDPVVAVQVVELQGVSRLVKLCKDKRERNHSDGVLVACLAALRKIAANCGTGAVEELDALELIQPRLLDSFLLYSSRPESYV</sequence>
<dbReference type="EMBL" id="OD565284">
    <property type="protein sequence ID" value="CAD7441331.1"/>
    <property type="molecule type" value="Genomic_DNA"/>
</dbReference>
<dbReference type="GO" id="GO:0008356">
    <property type="term" value="P:asymmetric cell division"/>
    <property type="evidence" value="ECO:0007669"/>
    <property type="project" value="InterPro"/>
</dbReference>
<dbReference type="InterPro" id="IPR000225">
    <property type="entry name" value="Armadillo"/>
</dbReference>
<dbReference type="GO" id="GO:0045176">
    <property type="term" value="P:apical protein localization"/>
    <property type="evidence" value="ECO:0007669"/>
    <property type="project" value="TreeGrafter"/>
</dbReference>
<dbReference type="PANTHER" id="PTHR21386">
    <property type="entry name" value="INSCUTEABLE"/>
    <property type="match status" value="1"/>
</dbReference>
<dbReference type="SUPFAM" id="SSF48371">
    <property type="entry name" value="ARM repeat"/>
    <property type="match status" value="1"/>
</dbReference>
<reference evidence="4" key="1">
    <citation type="submission" date="2020-11" db="EMBL/GenBank/DDBJ databases">
        <authorList>
            <person name="Tran Van P."/>
        </authorList>
    </citation>
    <scope>NUCLEOTIDE SEQUENCE</scope>
</reference>
<dbReference type="InterPro" id="IPR031938">
    <property type="entry name" value="INSC_LBD"/>
</dbReference>
<dbReference type="SMART" id="SM00185">
    <property type="entry name" value="ARM"/>
    <property type="match status" value="4"/>
</dbReference>
<protein>
    <submittedName>
        <fullName evidence="4">Uncharacterized protein</fullName>
    </submittedName>
</protein>
<dbReference type="GO" id="GO:0000132">
    <property type="term" value="P:establishment of mitotic spindle orientation"/>
    <property type="evidence" value="ECO:0007669"/>
    <property type="project" value="TreeGrafter"/>
</dbReference>
<gene>
    <name evidence="4" type="ORF">TBIB3V08_LOCUS3801</name>
</gene>
<proteinExistence type="predicted"/>
<dbReference type="GO" id="GO:0045179">
    <property type="term" value="C:apical cortex"/>
    <property type="evidence" value="ECO:0007669"/>
    <property type="project" value="TreeGrafter"/>
</dbReference>
<dbReference type="InterPro" id="IPR038205">
    <property type="entry name" value="INSC_LBD_sf"/>
</dbReference>
<dbReference type="PANTHER" id="PTHR21386:SF0">
    <property type="entry name" value="PROTEIN INSCUTEABLE HOMOLOG"/>
    <property type="match status" value="1"/>
</dbReference>
<feature type="domain" description="Protein inscuteable homologue LGN-binding" evidence="2">
    <location>
        <begin position="167"/>
        <end position="196"/>
    </location>
</feature>
<feature type="repeat" description="ARM" evidence="1">
    <location>
        <begin position="395"/>
        <end position="425"/>
    </location>
</feature>
<evidence type="ECO:0000259" key="2">
    <source>
        <dbReference type="Pfam" id="PF16748"/>
    </source>
</evidence>
<dbReference type="InterPro" id="IPR011989">
    <property type="entry name" value="ARM-like"/>
</dbReference>
<dbReference type="CDD" id="cd21966">
    <property type="entry name" value="INSC_LBD"/>
    <property type="match status" value="1"/>
</dbReference>
<dbReference type="Pfam" id="PF16748">
    <property type="entry name" value="INSC_LBD"/>
    <property type="match status" value="1"/>
</dbReference>
<evidence type="ECO:0000259" key="3">
    <source>
        <dbReference type="Pfam" id="PF19427"/>
    </source>
</evidence>
<dbReference type="GO" id="GO:0008093">
    <property type="term" value="F:cytoskeletal anchor activity"/>
    <property type="evidence" value="ECO:0007669"/>
    <property type="project" value="TreeGrafter"/>
</dbReference>
<dbReference type="Gene3D" id="1.25.10.10">
    <property type="entry name" value="Leucine-rich Repeat Variant"/>
    <property type="match status" value="1"/>
</dbReference>
<dbReference type="InterPro" id="IPR045789">
    <property type="entry name" value="Insc_C"/>
</dbReference>
<dbReference type="AlphaFoldDB" id="A0A7R9ETX2"/>
<organism evidence="4">
    <name type="scientific">Timema bartmani</name>
    <dbReference type="NCBI Taxonomy" id="61472"/>
    <lineage>
        <taxon>Eukaryota</taxon>
        <taxon>Metazoa</taxon>
        <taxon>Ecdysozoa</taxon>
        <taxon>Arthropoda</taxon>
        <taxon>Hexapoda</taxon>
        <taxon>Insecta</taxon>
        <taxon>Pterygota</taxon>
        <taxon>Neoptera</taxon>
        <taxon>Polyneoptera</taxon>
        <taxon>Phasmatodea</taxon>
        <taxon>Timematodea</taxon>
        <taxon>Timematoidea</taxon>
        <taxon>Timematidae</taxon>
        <taxon>Timema</taxon>
    </lineage>
</organism>
<dbReference type="Gene3D" id="6.20.200.10">
    <property type="entry name" value="Inscuteable LGN-binding domain"/>
    <property type="match status" value="1"/>
</dbReference>
<dbReference type="GO" id="GO:0009786">
    <property type="term" value="P:regulation of asymmetric cell division"/>
    <property type="evidence" value="ECO:0007669"/>
    <property type="project" value="TreeGrafter"/>
</dbReference>
<accession>A0A7R9ETX2</accession>
<evidence type="ECO:0000256" key="1">
    <source>
        <dbReference type="PROSITE-ProRule" id="PRU00259"/>
    </source>
</evidence>
<evidence type="ECO:0000313" key="4">
    <source>
        <dbReference type="EMBL" id="CAD7441331.1"/>
    </source>
</evidence>
<dbReference type="InterPro" id="IPR039921">
    <property type="entry name" value="Inscuteable"/>
</dbReference>
<feature type="domain" description="Protein inscuteable homologue C-terminal" evidence="3">
    <location>
        <begin position="285"/>
        <end position="654"/>
    </location>
</feature>
<dbReference type="Pfam" id="PF19427">
    <property type="entry name" value="Insc_C"/>
    <property type="match status" value="1"/>
</dbReference>
<name>A0A7R9ETX2_9NEOP</name>
<dbReference type="PROSITE" id="PS50176">
    <property type="entry name" value="ARM_REPEAT"/>
    <property type="match status" value="1"/>
</dbReference>
<dbReference type="InterPro" id="IPR016024">
    <property type="entry name" value="ARM-type_fold"/>
</dbReference>